<feature type="domain" description="Cytochrome b561" evidence="17">
    <location>
        <begin position="174"/>
        <end position="370"/>
    </location>
</feature>
<evidence type="ECO:0000256" key="13">
    <source>
        <dbReference type="SAM" id="MobiDB-lite"/>
    </source>
</evidence>
<accession>A0A7J6FG76</accession>
<sequence length="395" mass="43024">MAGKLASLVVLLSVFSTLFLSSSAQTCKSYNFARNQQFQECNDLAVLNSFLHWTFDSTTGKLNMAYRHTGVTSSTWVAWAINPSNNLASAMPGAQSLVAYPRSSGGPRVYTSPIGQTYQTSLAEGNLTYPVTDLSATYQNNEMIIFATWTLPTTTSTITQVWQSGPLSGTTIGPHQTSGDNTRSKSSLNLLSGQSQSGGGSSTLRKRNTHGVLNAVSWGILMPMGAVIARYLKVFKSADPAWFYLHVTCQTSAYIVGVAGWGTGLKLGSDSVGITQNPHRNIGIALFCLGTLQVFALLLRPKKDHKYRLYWNIYHHTIGYAVIILSIINIYEGFDILQPEEVWKRAYTGIIIGLGAVAVSLEAYTWFYVLKKKKTENKVPYGANGNGANGYGSHV</sequence>
<dbReference type="Gene3D" id="1.20.120.1770">
    <property type="match status" value="1"/>
</dbReference>
<evidence type="ECO:0000313" key="18">
    <source>
        <dbReference type="EMBL" id="KAF4368760.1"/>
    </source>
</evidence>
<feature type="region of interest" description="Disordered" evidence="13">
    <location>
        <begin position="169"/>
        <end position="206"/>
    </location>
</feature>
<evidence type="ECO:0000256" key="10">
    <source>
        <dbReference type="ARBA" id="ARBA00053871"/>
    </source>
</evidence>
<evidence type="ECO:0000256" key="7">
    <source>
        <dbReference type="ARBA" id="ARBA00022982"/>
    </source>
</evidence>
<keyword evidence="2 11" id="KW-0813">Transport</keyword>
<reference evidence="18 20" key="2">
    <citation type="journal article" date="2020" name="bioRxiv">
        <title>Sequence and annotation of 42 cannabis genomes reveals extensive copy number variation in cannabinoid synthesis and pathogen resistance genes.</title>
        <authorList>
            <person name="Mckernan K.J."/>
            <person name="Helbert Y."/>
            <person name="Kane L.T."/>
            <person name="Ebling H."/>
            <person name="Zhang L."/>
            <person name="Liu B."/>
            <person name="Eaton Z."/>
            <person name="Mclaughlin S."/>
            <person name="Kingan S."/>
            <person name="Baybayan P."/>
            <person name="Concepcion G."/>
            <person name="Jordan M."/>
            <person name="Riva A."/>
            <person name="Barbazuk W."/>
            <person name="Harkins T."/>
        </authorList>
    </citation>
    <scope>NUCLEOTIDE SEQUENCE [LARGE SCALE GENOMIC DNA]</scope>
    <source>
        <strain evidence="20">cv. Jamaican Lion 4</strain>
        <strain evidence="18">Mother</strain>
        <tissue evidence="18">Leaf</tissue>
    </source>
</reference>
<dbReference type="PROSITE" id="PS50836">
    <property type="entry name" value="DOMON"/>
    <property type="match status" value="1"/>
</dbReference>
<feature type="compositionally biased region" description="Polar residues" evidence="13">
    <location>
        <begin position="169"/>
        <end position="181"/>
    </location>
</feature>
<dbReference type="EMBL" id="JAATIP010000132">
    <property type="protein sequence ID" value="KAF4368760.1"/>
    <property type="molecule type" value="Genomic_DNA"/>
</dbReference>
<feature type="binding site" description="axial binding residue" evidence="12">
    <location>
        <position position="315"/>
    </location>
    <ligand>
        <name>heme b</name>
        <dbReference type="ChEBI" id="CHEBI:60344"/>
        <label>1</label>
    </ligand>
    <ligandPart>
        <name>Fe</name>
        <dbReference type="ChEBI" id="CHEBI:18248"/>
    </ligandPart>
</feature>
<feature type="transmembrane region" description="Helical" evidence="14">
    <location>
        <begin position="311"/>
        <end position="331"/>
    </location>
</feature>
<evidence type="ECO:0000313" key="21">
    <source>
        <dbReference type="Proteomes" id="UP000596661"/>
    </source>
</evidence>
<feature type="transmembrane region" description="Helical" evidence="14">
    <location>
        <begin position="282"/>
        <end position="299"/>
    </location>
</feature>
<evidence type="ECO:0000256" key="8">
    <source>
        <dbReference type="ARBA" id="ARBA00022989"/>
    </source>
</evidence>
<keyword evidence="9 11" id="KW-0472">Membrane</keyword>
<keyword evidence="8 14" id="KW-1133">Transmembrane helix</keyword>
<dbReference type="Pfam" id="PF03188">
    <property type="entry name" value="Cytochrom_B561"/>
    <property type="match status" value="1"/>
</dbReference>
<feature type="compositionally biased region" description="Low complexity" evidence="13">
    <location>
        <begin position="184"/>
        <end position="195"/>
    </location>
</feature>
<gene>
    <name evidence="18" type="ORF">F8388_021372</name>
</gene>
<evidence type="ECO:0000256" key="3">
    <source>
        <dbReference type="ARBA" id="ARBA00022617"/>
    </source>
</evidence>
<organism evidence="18 20">
    <name type="scientific">Cannabis sativa</name>
    <name type="common">Hemp</name>
    <name type="synonym">Marijuana</name>
    <dbReference type="NCBI Taxonomy" id="3483"/>
    <lineage>
        <taxon>Eukaryota</taxon>
        <taxon>Viridiplantae</taxon>
        <taxon>Streptophyta</taxon>
        <taxon>Embryophyta</taxon>
        <taxon>Tracheophyta</taxon>
        <taxon>Spermatophyta</taxon>
        <taxon>Magnoliopsida</taxon>
        <taxon>eudicotyledons</taxon>
        <taxon>Gunneridae</taxon>
        <taxon>Pentapetalae</taxon>
        <taxon>rosids</taxon>
        <taxon>fabids</taxon>
        <taxon>Rosales</taxon>
        <taxon>Cannabaceae</taxon>
        <taxon>Cannabis</taxon>
    </lineage>
</organism>
<evidence type="ECO:0000256" key="15">
    <source>
        <dbReference type="SAM" id="SignalP"/>
    </source>
</evidence>
<evidence type="ECO:0000256" key="2">
    <source>
        <dbReference type="ARBA" id="ARBA00022448"/>
    </source>
</evidence>
<feature type="signal peptide" evidence="15">
    <location>
        <begin position="1"/>
        <end position="24"/>
    </location>
</feature>
<feature type="transmembrane region" description="Helical" evidence="14">
    <location>
        <begin position="346"/>
        <end position="369"/>
    </location>
</feature>
<feature type="binding site" description="axial binding residue" evidence="12">
    <location>
        <position position="210"/>
    </location>
    <ligand>
        <name>heme b</name>
        <dbReference type="ChEBI" id="CHEBI:60344"/>
        <label>1</label>
    </ligand>
    <ligandPart>
        <name>Fe</name>
        <dbReference type="ChEBI" id="CHEBI:18248"/>
    </ligandPart>
</feature>
<evidence type="ECO:0000256" key="4">
    <source>
        <dbReference type="ARBA" id="ARBA00022692"/>
    </source>
</evidence>
<dbReference type="InterPro" id="IPR045265">
    <property type="entry name" value="AIR12_DOMON"/>
</dbReference>
<dbReference type="SMART" id="SM00665">
    <property type="entry name" value="B561"/>
    <property type="match status" value="1"/>
</dbReference>
<comment type="function">
    <text evidence="10">May act as a catecholamine-responsive trans-membrane electron transporter.</text>
</comment>
<evidence type="ECO:0000256" key="1">
    <source>
        <dbReference type="ARBA" id="ARBA00004141"/>
    </source>
</evidence>
<protein>
    <recommendedName>
        <fullName evidence="11">Cytochrome b561 and DOMON domain-containing protein</fullName>
    </recommendedName>
</protein>
<dbReference type="InterPro" id="IPR005018">
    <property type="entry name" value="DOMON_domain"/>
</dbReference>
<name>A0A7J6FG76_CANSA</name>
<dbReference type="CDD" id="cd08760">
    <property type="entry name" value="Cyt_b561_FRRS1_like"/>
    <property type="match status" value="1"/>
</dbReference>
<keyword evidence="5 12" id="KW-0479">Metal-binding</keyword>
<accession>A0A803NYQ9</accession>
<dbReference type="GO" id="GO:0046872">
    <property type="term" value="F:metal ion binding"/>
    <property type="evidence" value="ECO:0007669"/>
    <property type="project" value="UniProtKB-KW"/>
</dbReference>
<evidence type="ECO:0000256" key="6">
    <source>
        <dbReference type="ARBA" id="ARBA00022729"/>
    </source>
</evidence>
<dbReference type="Gramene" id="evm.model.02.2787">
    <property type="protein sequence ID" value="cds.evm.model.02.2787"/>
    <property type="gene ID" value="evm.TU.02.2787"/>
</dbReference>
<dbReference type="Proteomes" id="UP000596661">
    <property type="component" value="Chromosome 2"/>
</dbReference>
<keyword evidence="21" id="KW-1185">Reference proteome</keyword>
<dbReference type="Pfam" id="PF04526">
    <property type="entry name" value="DUF568"/>
    <property type="match status" value="1"/>
</dbReference>
<keyword evidence="4 14" id="KW-0812">Transmembrane</keyword>
<dbReference type="Proteomes" id="UP000525078">
    <property type="component" value="Unassembled WGS sequence"/>
</dbReference>
<dbReference type="GO" id="GO:0016020">
    <property type="term" value="C:membrane"/>
    <property type="evidence" value="ECO:0007669"/>
    <property type="project" value="UniProtKB-SubCell"/>
</dbReference>
<reference evidence="19 21" key="1">
    <citation type="submission" date="2018-11" db="EMBL/GenBank/DDBJ databases">
        <authorList>
            <person name="Grassa J C."/>
        </authorList>
    </citation>
    <scope>NUCLEOTIDE SEQUENCE [LARGE SCALE GENOMIC DNA]</scope>
</reference>
<dbReference type="FunFam" id="1.20.120.1770:FF:000007">
    <property type="entry name" value="Cytochrome b561 and DOMON domain-containing protein"/>
    <property type="match status" value="1"/>
</dbReference>
<dbReference type="PANTHER" id="PTHR23130:SF167">
    <property type="entry name" value="CYTOCHROME B561 AND DOMON DOMAIN-CONTAINING PROTEIN"/>
    <property type="match status" value="1"/>
</dbReference>
<keyword evidence="6 15" id="KW-0732">Signal</keyword>
<feature type="binding site" description="axial binding residue" evidence="12">
    <location>
        <position position="279"/>
    </location>
    <ligand>
        <name>heme b</name>
        <dbReference type="ChEBI" id="CHEBI:60344"/>
        <label>1</label>
    </ligand>
    <ligandPart>
        <name>Fe</name>
        <dbReference type="ChEBI" id="CHEBI:18248"/>
    </ligandPart>
</feature>
<dbReference type="AlphaFoldDB" id="A0A7J6FG76"/>
<comment type="cofactor">
    <cofactor evidence="11">
        <name>heme b</name>
        <dbReference type="ChEBI" id="CHEBI:60344"/>
    </cofactor>
    <text evidence="11">Binds 2 heme b groups non-covalently.</text>
</comment>
<dbReference type="PANTHER" id="PTHR23130">
    <property type="entry name" value="CYTOCHROME B561 AND DOMON DOMAIN-CONTAINING PROTEIN"/>
    <property type="match status" value="1"/>
</dbReference>
<evidence type="ECO:0000256" key="14">
    <source>
        <dbReference type="SAM" id="Phobius"/>
    </source>
</evidence>
<dbReference type="CDD" id="cd09629">
    <property type="entry name" value="DOMON_CIL1_like"/>
    <property type="match status" value="1"/>
</dbReference>
<dbReference type="EMBL" id="UZAU01000235">
    <property type="status" value="NOT_ANNOTATED_CDS"/>
    <property type="molecule type" value="Genomic_DNA"/>
</dbReference>
<evidence type="ECO:0000313" key="20">
    <source>
        <dbReference type="Proteomes" id="UP000525078"/>
    </source>
</evidence>
<keyword evidence="7 11" id="KW-0249">Electron transport</keyword>
<evidence type="ECO:0000313" key="19">
    <source>
        <dbReference type="EnsemblPlants" id="cds.evm.model.02.2787"/>
    </source>
</evidence>
<dbReference type="InterPro" id="IPR017214">
    <property type="entry name" value="UCP037471"/>
</dbReference>
<proteinExistence type="predicted"/>
<dbReference type="OrthoDB" id="2419613at2759"/>
<evidence type="ECO:0000256" key="12">
    <source>
        <dbReference type="PIRSR" id="PIRSR037471-1"/>
    </source>
</evidence>
<dbReference type="PIRSF" id="PIRSF037471">
    <property type="entry name" value="UCP037471"/>
    <property type="match status" value="1"/>
</dbReference>
<evidence type="ECO:0000259" key="17">
    <source>
        <dbReference type="PROSITE" id="PS50939"/>
    </source>
</evidence>
<evidence type="ECO:0000256" key="11">
    <source>
        <dbReference type="PIRNR" id="PIRNR037471"/>
    </source>
</evidence>
<dbReference type="OMA" id="WPIVIKR"/>
<dbReference type="InterPro" id="IPR006593">
    <property type="entry name" value="Cyt_b561/ferric_Rdtase_TM"/>
</dbReference>
<keyword evidence="3" id="KW-0349">Heme</keyword>
<keyword evidence="12" id="KW-0408">Iron</keyword>
<feature type="domain" description="DOMON" evidence="16">
    <location>
        <begin position="47"/>
        <end position="165"/>
    </location>
</feature>
<comment type="subcellular location">
    <subcellularLocation>
        <location evidence="1">Membrane</location>
        <topology evidence="1">Multi-pass membrane protein</topology>
    </subcellularLocation>
</comment>
<feature type="chain" id="PRO_5044658868" description="Cytochrome b561 and DOMON domain-containing protein" evidence="15">
    <location>
        <begin position="25"/>
        <end position="395"/>
    </location>
</feature>
<reference evidence="19" key="3">
    <citation type="submission" date="2021-03" db="UniProtKB">
        <authorList>
            <consortium name="EnsemblPlants"/>
        </authorList>
    </citation>
    <scope>IDENTIFICATION</scope>
</reference>
<feature type="transmembrane region" description="Helical" evidence="14">
    <location>
        <begin position="241"/>
        <end position="262"/>
    </location>
</feature>
<dbReference type="PROSITE" id="PS50939">
    <property type="entry name" value="CYTOCHROME_B561"/>
    <property type="match status" value="1"/>
</dbReference>
<feature type="binding site" description="axial binding residue" evidence="12">
    <location>
        <position position="246"/>
    </location>
    <ligand>
        <name>heme b</name>
        <dbReference type="ChEBI" id="CHEBI:60344"/>
        <label>1</label>
    </ligand>
    <ligandPart>
        <name>Fe</name>
        <dbReference type="ChEBI" id="CHEBI:18248"/>
    </ligandPart>
</feature>
<evidence type="ECO:0000256" key="5">
    <source>
        <dbReference type="ARBA" id="ARBA00022723"/>
    </source>
</evidence>
<dbReference type="EnsemblPlants" id="evm.model.02.2787">
    <property type="protein sequence ID" value="cds.evm.model.02.2787"/>
    <property type="gene ID" value="evm.TU.02.2787"/>
</dbReference>
<evidence type="ECO:0000256" key="9">
    <source>
        <dbReference type="ARBA" id="ARBA00023136"/>
    </source>
</evidence>
<evidence type="ECO:0000259" key="16">
    <source>
        <dbReference type="PROSITE" id="PS50836"/>
    </source>
</evidence>